<keyword evidence="4" id="KW-0732">Signal</keyword>
<feature type="repeat" description="LDL-receptor class B" evidence="12">
    <location>
        <begin position="804"/>
        <end position="848"/>
    </location>
</feature>
<feature type="disulfide bond" evidence="11">
    <location>
        <begin position="191"/>
        <end position="206"/>
    </location>
</feature>
<dbReference type="CDD" id="cd00053">
    <property type="entry name" value="EGF"/>
    <property type="match status" value="1"/>
</dbReference>
<dbReference type="EMBL" id="JAPWDV010000001">
    <property type="protein sequence ID" value="KAJ6225332.1"/>
    <property type="molecule type" value="Genomic_DNA"/>
</dbReference>
<dbReference type="PROSITE" id="PS01209">
    <property type="entry name" value="LDLRA_1"/>
    <property type="match status" value="3"/>
</dbReference>
<dbReference type="SUPFAM" id="SSF57196">
    <property type="entry name" value="EGF/Laminin"/>
    <property type="match status" value="1"/>
</dbReference>
<feature type="disulfide bond" evidence="11">
    <location>
        <begin position="120"/>
        <end position="132"/>
    </location>
</feature>
<dbReference type="InterPro" id="IPR001881">
    <property type="entry name" value="EGF-like_Ca-bd_dom"/>
</dbReference>
<keyword evidence="7 11" id="KW-1015">Disulfide bond</keyword>
<dbReference type="InterPro" id="IPR000033">
    <property type="entry name" value="LDLR_classB_rpt"/>
</dbReference>
<sequence length="1697" mass="192994">FCDGNDDCGDNSDEIDCTARQCDIKSETRCDNGRCIPSEWLCDLHDDCHDMSDERCINKCSQDEFQCNSGQCIPLIDHCNSLDDCDDRSDELHCNGKLSNVTTTTLATVNGNIENSHISCPANQFMCNNGLCIPESSLCDDDNDCGNWEDETNCDVVNMNQNDRTKATHSCHFENEFQCHSGQCIPLNEHCNGEENCEDKSDEINCDQVCENGQFRCNSGRCIESTDRCDGSADCDDNSDEQGCTNRAECASGNFRCRDGTCIGLPFVCNGFQCSCADGYRLLDDRRRCKAIETVETILIASKGDHFSSIALTDSLNQFEKNSYNSKLPSMENGEHRKPMIMFDYDYVKSAIFWNNPSTRTIYSALIELPHLSLTSKLFHSIRLHQPKAIIQSGLIEPTGIAVDWINHKLFFADFGNARIEFCNYDGSMRKVLFHKRVHKPHSIVVDPIQSRVLWSDWGDSPRIETSFMDGTSRQVIISSFLSMPTGLTLDYPSNKLYWIDTKQNMIECSNMDGSNRFQFITNDDIHRPISLTMFEDYLYYSSTDQSIKLLNKLTGKSDHTIEFNLDGAFIDSDESYHEYDLQLKLYHPLRQPLNEEEEEEEKVVHDNHLSTSIRKPCQPNPCSHICLPNNSTYRCSCPFGFSLETNNQRKCQSNSNPMLMYTHRNDIRAITVSKRRFIPETDILQSDFNLAYVVPIYGISFVVSLDYDPPSLTLVWCDLVNKSLGTAQWSSATSSTLHQEVIVSDSLESPSGVAYDWAGNNLYFTDMGRNVIEVIKTNGSWRSLLVWRSLDQPRDIVLDPEVSFMFWTQWTNQSATIERASMDGSYRIILHSSNLTRPQCLALDQANRQLYWTDSGRGVIDSSSYDGSNRRLIIAKTGAPQHPFALAIFDDFVYWTDLQQRNVQRAGKINGEMHSIVFEDVDGLMDLIVFNTIERLSHDLWNDQILVHRLIPNVLICYLIFTTRNAIRRISLQSEHHFDVNLVMEQPMFNAYVVDVHTQTKTVFWSDTIENVIYSGNILTGKTIPIVRFGLVAVNGLAIDQIGHKMYFSDAGRKRIEVANLDGTYRRVLISQDLDSPRAIAVDHKSGFMVWTDWGSQVRIERSDMDGGRRAILVDQNLGWPNGITITKSGQIIWADSKMHTIEMVDLNEIPNQLLLACKFNIRRVSLARSSETFDTNDIFLPVDNLMNVVAIDYHFISGKIFYIDGTLRQIRSISLPDGQDLSQLVKLETNTNSLKIRTIISSDLSQPSSLAVDWIASNLYWSDKERHLIEVARLDGSSRKVLIDLDLDQPKCLVLLPNFGLMFWLNVGSVQRIERGICFIYFVMSLTNVLLLSAFLDGSGRMTLVHQDTGQLNGITIDRIVEDHRNRLPRIYWTDGILQRIESIRIDGTDRRVDLSKGLTLPFSIAIHDEFVYWTDSFNKVVERANRWNGGGDYRLISDNIDMLQEIKIISKSKQLTNNVTNNRTTMNPCIIENVPGEVISIDVINSTVEPVDRFKTNQSIVVKNELTTFNIGNGLDQLNEIVNESSSHESMCQDRNSNLTRCDWTSSFTFDEQNAQLVVPPPPPPPHCVRSFFHDDKQTIRNFDPQWLSSTKLNGFAGHHHHQQARQLADLRVASRMSQSSRRSQTLPRNLSNPTNMNPYPSPHYNVNNQRPIGIHSALNSPYLANKSLYHNHNSNSIPMPYLCLETSKLETDI</sequence>
<dbReference type="GO" id="GO:0060070">
    <property type="term" value="P:canonical Wnt signaling pathway"/>
    <property type="evidence" value="ECO:0007669"/>
    <property type="project" value="TreeGrafter"/>
</dbReference>
<feature type="repeat" description="LDL-receptor class B" evidence="12">
    <location>
        <begin position="1088"/>
        <end position="1131"/>
    </location>
</feature>
<feature type="repeat" description="LDL-receptor class B" evidence="12">
    <location>
        <begin position="761"/>
        <end position="803"/>
    </location>
</feature>
<keyword evidence="9" id="KW-0325">Glycoprotein</keyword>
<dbReference type="OMA" id="NNRYTAI"/>
<accession>A0A9Q0MJ25</accession>
<feature type="repeat" description="LDL-receptor class B" evidence="12">
    <location>
        <begin position="849"/>
        <end position="893"/>
    </location>
</feature>
<dbReference type="InterPro" id="IPR002172">
    <property type="entry name" value="LDrepeatLR_classA_rpt"/>
</dbReference>
<proteinExistence type="predicted"/>
<feature type="disulfide bond" evidence="11">
    <location>
        <begin position="179"/>
        <end position="197"/>
    </location>
</feature>
<evidence type="ECO:0000313" key="16">
    <source>
        <dbReference type="Proteomes" id="UP001142055"/>
    </source>
</evidence>
<dbReference type="Proteomes" id="UP001142055">
    <property type="component" value="Chromosome 1"/>
</dbReference>
<dbReference type="SMART" id="SM00181">
    <property type="entry name" value="EGF"/>
    <property type="match status" value="2"/>
</dbReference>
<dbReference type="GO" id="GO:0006897">
    <property type="term" value="P:endocytosis"/>
    <property type="evidence" value="ECO:0007669"/>
    <property type="project" value="UniProtKB-KW"/>
</dbReference>
<feature type="repeat" description="LDL-receptor class B" evidence="12">
    <location>
        <begin position="408"/>
        <end position="450"/>
    </location>
</feature>
<protein>
    <recommendedName>
        <fullName evidence="14">EGF-like domain-containing protein</fullName>
    </recommendedName>
</protein>
<feature type="repeat" description="LDL-receptor class B" evidence="12">
    <location>
        <begin position="495"/>
        <end position="538"/>
    </location>
</feature>
<dbReference type="InterPro" id="IPR011042">
    <property type="entry name" value="6-blade_b-propeller_TolB-like"/>
</dbReference>
<evidence type="ECO:0000256" key="7">
    <source>
        <dbReference type="ARBA" id="ARBA00023157"/>
    </source>
</evidence>
<dbReference type="Gene3D" id="4.10.400.10">
    <property type="entry name" value="Low-density Lipoprotein Receptor"/>
    <property type="match status" value="5"/>
</dbReference>
<evidence type="ECO:0000256" key="4">
    <source>
        <dbReference type="ARBA" id="ARBA00022729"/>
    </source>
</evidence>
<evidence type="ECO:0000256" key="6">
    <source>
        <dbReference type="ARBA" id="ARBA00023136"/>
    </source>
</evidence>
<dbReference type="PANTHER" id="PTHR46513">
    <property type="entry name" value="VITELLOGENIN RECEPTOR-LIKE PROTEIN-RELATED-RELATED"/>
    <property type="match status" value="1"/>
</dbReference>
<evidence type="ECO:0000256" key="2">
    <source>
        <dbReference type="ARBA" id="ARBA00022536"/>
    </source>
</evidence>
<feature type="disulfide bond" evidence="11">
    <location>
        <begin position="139"/>
        <end position="154"/>
    </location>
</feature>
<keyword evidence="5" id="KW-0677">Repeat</keyword>
<keyword evidence="16" id="KW-1185">Reference proteome</keyword>
<dbReference type="FunFam" id="2.120.10.30:FF:000241">
    <property type="entry name" value="Low-density lipoprotein receptor-related protein 6"/>
    <property type="match status" value="3"/>
</dbReference>
<feature type="disulfide bond" evidence="11">
    <location>
        <begin position="217"/>
        <end position="235"/>
    </location>
</feature>
<evidence type="ECO:0000256" key="3">
    <source>
        <dbReference type="ARBA" id="ARBA00022583"/>
    </source>
</evidence>
<name>A0A9Q0MJ25_BLOTA</name>
<keyword evidence="3" id="KW-0254">Endocytosis</keyword>
<dbReference type="SMART" id="SM00135">
    <property type="entry name" value="LY"/>
    <property type="match status" value="17"/>
</dbReference>
<dbReference type="PROSITE" id="PS51120">
    <property type="entry name" value="LDLRB"/>
    <property type="match status" value="10"/>
</dbReference>
<dbReference type="PROSITE" id="PS50068">
    <property type="entry name" value="LDLRA_2"/>
    <property type="match status" value="6"/>
</dbReference>
<dbReference type="InterPro" id="IPR050778">
    <property type="entry name" value="Cueball_EGF_LRP_Nidogen"/>
</dbReference>
<feature type="compositionally biased region" description="Low complexity" evidence="13">
    <location>
        <begin position="1618"/>
        <end position="1628"/>
    </location>
</feature>
<dbReference type="CDD" id="cd00112">
    <property type="entry name" value="LDLa"/>
    <property type="match status" value="7"/>
</dbReference>
<dbReference type="Pfam" id="PF00057">
    <property type="entry name" value="Ldl_recept_a"/>
    <property type="match status" value="5"/>
</dbReference>
<dbReference type="GO" id="GO:0042813">
    <property type="term" value="F:Wnt receptor activity"/>
    <property type="evidence" value="ECO:0007669"/>
    <property type="project" value="TreeGrafter"/>
</dbReference>
<comment type="subcellular location">
    <subcellularLocation>
        <location evidence="1">Membrane</location>
        <topology evidence="1">Single-pass membrane protein</topology>
    </subcellularLocation>
</comment>
<evidence type="ECO:0000256" key="10">
    <source>
        <dbReference type="PROSITE-ProRule" id="PRU00076"/>
    </source>
</evidence>
<dbReference type="SUPFAM" id="SSF57424">
    <property type="entry name" value="LDL receptor-like module"/>
    <property type="match status" value="5"/>
</dbReference>
<evidence type="ECO:0000256" key="8">
    <source>
        <dbReference type="ARBA" id="ARBA00023170"/>
    </source>
</evidence>
<dbReference type="PANTHER" id="PTHR46513:SF13">
    <property type="entry name" value="EGF-LIKE DOMAIN-CONTAINING PROTEIN"/>
    <property type="match status" value="1"/>
</dbReference>
<feature type="disulfide bond" evidence="11">
    <location>
        <begin position="60"/>
        <end position="72"/>
    </location>
</feature>
<dbReference type="InterPro" id="IPR000742">
    <property type="entry name" value="EGF"/>
</dbReference>
<feature type="disulfide bond" evidence="11">
    <location>
        <begin position="250"/>
        <end position="262"/>
    </location>
</feature>
<feature type="repeat" description="LDL-receptor class B" evidence="12">
    <location>
        <begin position="1259"/>
        <end position="1301"/>
    </location>
</feature>
<dbReference type="Gene3D" id="2.120.10.30">
    <property type="entry name" value="TolB, C-terminal domain"/>
    <property type="match status" value="4"/>
</dbReference>
<dbReference type="GO" id="GO:0017147">
    <property type="term" value="F:Wnt-protein binding"/>
    <property type="evidence" value="ECO:0007669"/>
    <property type="project" value="TreeGrafter"/>
</dbReference>
<evidence type="ECO:0000313" key="15">
    <source>
        <dbReference type="EMBL" id="KAJ6225332.1"/>
    </source>
</evidence>
<feature type="repeat" description="LDL-receptor class B" evidence="12">
    <location>
        <begin position="1045"/>
        <end position="1087"/>
    </location>
</feature>
<feature type="disulfide bond" evidence="11">
    <location>
        <begin position="30"/>
        <end position="48"/>
    </location>
</feature>
<dbReference type="SMART" id="SM00192">
    <property type="entry name" value="LDLa"/>
    <property type="match status" value="6"/>
</dbReference>
<feature type="domain" description="EGF-like" evidence="14">
    <location>
        <begin position="614"/>
        <end position="653"/>
    </location>
</feature>
<keyword evidence="8" id="KW-0675">Receptor</keyword>
<feature type="non-terminal residue" evidence="15">
    <location>
        <position position="1697"/>
    </location>
</feature>
<feature type="disulfide bond" evidence="11">
    <location>
        <begin position="127"/>
        <end position="145"/>
    </location>
</feature>
<feature type="disulfide bond" evidence="11">
    <location>
        <begin position="67"/>
        <end position="85"/>
    </location>
</feature>
<dbReference type="PROSITE" id="PS50026">
    <property type="entry name" value="EGF_3"/>
    <property type="match status" value="1"/>
</dbReference>
<feature type="region of interest" description="Disordered" evidence="13">
    <location>
        <begin position="1616"/>
        <end position="1652"/>
    </location>
</feature>
<dbReference type="InterPro" id="IPR036055">
    <property type="entry name" value="LDL_receptor-like_sf"/>
</dbReference>
<comment type="caution">
    <text evidence="10">Lacks conserved residue(s) required for the propagation of feature annotation.</text>
</comment>
<dbReference type="Gene3D" id="2.10.25.10">
    <property type="entry name" value="Laminin"/>
    <property type="match status" value="2"/>
</dbReference>
<evidence type="ECO:0000256" key="12">
    <source>
        <dbReference type="PROSITE-ProRule" id="PRU00461"/>
    </source>
</evidence>
<feature type="compositionally biased region" description="Polar residues" evidence="13">
    <location>
        <begin position="1629"/>
        <end position="1652"/>
    </location>
</feature>
<evidence type="ECO:0000256" key="1">
    <source>
        <dbReference type="ARBA" id="ARBA00004167"/>
    </source>
</evidence>
<gene>
    <name evidence="15" type="ORF">RDWZM_003877</name>
</gene>
<evidence type="ECO:0000256" key="11">
    <source>
        <dbReference type="PROSITE-ProRule" id="PRU00124"/>
    </source>
</evidence>
<comment type="caution">
    <text evidence="15">The sequence shown here is derived from an EMBL/GenBank/DDBJ whole genome shotgun (WGS) entry which is preliminary data.</text>
</comment>
<feature type="disulfide bond" evidence="11">
    <location>
        <begin position="210"/>
        <end position="222"/>
    </location>
</feature>
<reference evidence="15" key="1">
    <citation type="submission" date="2022-12" db="EMBL/GenBank/DDBJ databases">
        <title>Genome assemblies of Blomia tropicalis.</title>
        <authorList>
            <person name="Cui Y."/>
        </authorList>
    </citation>
    <scope>NUCLEOTIDE SEQUENCE</scope>
    <source>
        <tissue evidence="15">Adult mites</tissue>
    </source>
</reference>
<dbReference type="GO" id="GO:0005509">
    <property type="term" value="F:calcium ion binding"/>
    <property type="evidence" value="ECO:0007669"/>
    <property type="project" value="InterPro"/>
</dbReference>
<dbReference type="SUPFAM" id="SSF63825">
    <property type="entry name" value="YWTD domain"/>
    <property type="match status" value="4"/>
</dbReference>
<feature type="disulfide bond" evidence="11">
    <location>
        <begin position="229"/>
        <end position="244"/>
    </location>
</feature>
<dbReference type="Pfam" id="PF00058">
    <property type="entry name" value="Ldl_recept_b"/>
    <property type="match status" value="8"/>
</dbReference>
<evidence type="ECO:0000259" key="14">
    <source>
        <dbReference type="PROSITE" id="PS50026"/>
    </source>
</evidence>
<dbReference type="SMART" id="SM00179">
    <property type="entry name" value="EGF_CA"/>
    <property type="match status" value="2"/>
</dbReference>
<feature type="disulfide bond" evidence="11">
    <location>
        <begin position="79"/>
        <end position="94"/>
    </location>
</feature>
<evidence type="ECO:0000256" key="13">
    <source>
        <dbReference type="SAM" id="MobiDB-lite"/>
    </source>
</evidence>
<dbReference type="InterPro" id="IPR023415">
    <property type="entry name" value="LDLR_class-A_CS"/>
</dbReference>
<evidence type="ECO:0000256" key="5">
    <source>
        <dbReference type="ARBA" id="ARBA00022737"/>
    </source>
</evidence>
<organism evidence="15 16">
    <name type="scientific">Blomia tropicalis</name>
    <name type="common">Mite</name>
    <dbReference type="NCBI Taxonomy" id="40697"/>
    <lineage>
        <taxon>Eukaryota</taxon>
        <taxon>Metazoa</taxon>
        <taxon>Ecdysozoa</taxon>
        <taxon>Arthropoda</taxon>
        <taxon>Chelicerata</taxon>
        <taxon>Arachnida</taxon>
        <taxon>Acari</taxon>
        <taxon>Acariformes</taxon>
        <taxon>Sarcoptiformes</taxon>
        <taxon>Astigmata</taxon>
        <taxon>Glycyphagoidea</taxon>
        <taxon>Echimyopodidae</taxon>
        <taxon>Blomia</taxon>
    </lineage>
</organism>
<keyword evidence="6" id="KW-0472">Membrane</keyword>
<evidence type="ECO:0000256" key="9">
    <source>
        <dbReference type="ARBA" id="ARBA00023180"/>
    </source>
</evidence>
<keyword evidence="2 10" id="KW-0245">EGF-like domain</keyword>
<dbReference type="GO" id="GO:0005886">
    <property type="term" value="C:plasma membrane"/>
    <property type="evidence" value="ECO:0007669"/>
    <property type="project" value="TreeGrafter"/>
</dbReference>
<feature type="repeat" description="LDL-receptor class B" evidence="12">
    <location>
        <begin position="1371"/>
        <end position="1413"/>
    </location>
</feature>
<feature type="repeat" description="LDL-receptor class B" evidence="12">
    <location>
        <begin position="451"/>
        <end position="494"/>
    </location>
</feature>
<dbReference type="PRINTS" id="PR00261">
    <property type="entry name" value="LDLRECEPTOR"/>
</dbReference>